<gene>
    <name evidence="2" type="ORF">ACFQHW_04585</name>
</gene>
<comment type="caution">
    <text evidence="2">The sequence shown here is derived from an EMBL/GenBank/DDBJ whole genome shotgun (WGS) entry which is preliminary data.</text>
</comment>
<sequence>MKKSFTSCLIAAMLMGTAAVSTTSLISAAEDTSTSTAIFTQNWGWQ</sequence>
<name>A0ABW1UPS8_9LACO</name>
<feature type="chain" id="PRO_5046792912" evidence="1">
    <location>
        <begin position="19"/>
        <end position="46"/>
    </location>
</feature>
<organism evidence="2 3">
    <name type="scientific">Lapidilactobacillus achengensis</name>
    <dbReference type="NCBI Taxonomy" id="2486000"/>
    <lineage>
        <taxon>Bacteria</taxon>
        <taxon>Bacillati</taxon>
        <taxon>Bacillota</taxon>
        <taxon>Bacilli</taxon>
        <taxon>Lactobacillales</taxon>
        <taxon>Lactobacillaceae</taxon>
        <taxon>Lapidilactobacillus</taxon>
    </lineage>
</organism>
<dbReference type="EMBL" id="JBHSSM010000014">
    <property type="protein sequence ID" value="MFC6314845.1"/>
    <property type="molecule type" value="Genomic_DNA"/>
</dbReference>
<protein>
    <submittedName>
        <fullName evidence="2">Uncharacterized protein</fullName>
    </submittedName>
</protein>
<reference evidence="3" key="1">
    <citation type="journal article" date="2019" name="Int. J. Syst. Evol. Microbiol.">
        <title>The Global Catalogue of Microorganisms (GCM) 10K type strain sequencing project: providing services to taxonomists for standard genome sequencing and annotation.</title>
        <authorList>
            <consortium name="The Broad Institute Genomics Platform"/>
            <consortium name="The Broad Institute Genome Sequencing Center for Infectious Disease"/>
            <person name="Wu L."/>
            <person name="Ma J."/>
        </authorList>
    </citation>
    <scope>NUCLEOTIDE SEQUENCE [LARGE SCALE GENOMIC DNA]</scope>
    <source>
        <strain evidence="3">CCM 8897</strain>
    </source>
</reference>
<dbReference type="RefSeq" id="WP_164511181.1">
    <property type="nucleotide sequence ID" value="NZ_JBHSSM010000014.1"/>
</dbReference>
<evidence type="ECO:0000313" key="3">
    <source>
        <dbReference type="Proteomes" id="UP001596310"/>
    </source>
</evidence>
<proteinExistence type="predicted"/>
<keyword evidence="1" id="KW-0732">Signal</keyword>
<evidence type="ECO:0000256" key="1">
    <source>
        <dbReference type="SAM" id="SignalP"/>
    </source>
</evidence>
<dbReference type="Proteomes" id="UP001596310">
    <property type="component" value="Unassembled WGS sequence"/>
</dbReference>
<feature type="signal peptide" evidence="1">
    <location>
        <begin position="1"/>
        <end position="18"/>
    </location>
</feature>
<accession>A0ABW1UPS8</accession>
<evidence type="ECO:0000313" key="2">
    <source>
        <dbReference type="EMBL" id="MFC6314845.1"/>
    </source>
</evidence>
<keyword evidence="3" id="KW-1185">Reference proteome</keyword>